<name>A0ABV3Q1C9_9BACL</name>
<gene>
    <name evidence="3" type="ORF">AB1471_04945</name>
</gene>
<dbReference type="Pfam" id="PF00578">
    <property type="entry name" value="AhpC-TSA"/>
    <property type="match status" value="1"/>
</dbReference>
<dbReference type="InterPro" id="IPR050553">
    <property type="entry name" value="Thioredoxin_ResA/DsbE_sf"/>
</dbReference>
<reference evidence="3 4" key="1">
    <citation type="journal article" date="1979" name="Int. J. Syst. Evol. Microbiol.">
        <title>Bacillus globisporus subsp. marinus subsp. nov.</title>
        <authorList>
            <person name="Liu H."/>
        </authorList>
    </citation>
    <scope>NUCLEOTIDE SEQUENCE [LARGE SCALE GENOMIC DNA]</scope>
    <source>
        <strain evidence="3 4">DSM 1297</strain>
    </source>
</reference>
<dbReference type="InterPro" id="IPR013766">
    <property type="entry name" value="Thioredoxin_domain"/>
</dbReference>
<dbReference type="PANTHER" id="PTHR42852">
    <property type="entry name" value="THIOL:DISULFIDE INTERCHANGE PROTEIN DSBE"/>
    <property type="match status" value="1"/>
</dbReference>
<evidence type="ECO:0000313" key="4">
    <source>
        <dbReference type="Proteomes" id="UP001556040"/>
    </source>
</evidence>
<dbReference type="RefSeq" id="WP_367778622.1">
    <property type="nucleotide sequence ID" value="NZ_JBFMIA010000002.1"/>
</dbReference>
<keyword evidence="4" id="KW-1185">Reference proteome</keyword>
<organism evidence="3 4">
    <name type="scientific">Jeotgalibacillus marinus</name>
    <dbReference type="NCBI Taxonomy" id="86667"/>
    <lineage>
        <taxon>Bacteria</taxon>
        <taxon>Bacillati</taxon>
        <taxon>Bacillota</taxon>
        <taxon>Bacilli</taxon>
        <taxon>Bacillales</taxon>
        <taxon>Caryophanaceae</taxon>
        <taxon>Jeotgalibacillus</taxon>
    </lineage>
</organism>
<feature type="domain" description="Thioredoxin" evidence="2">
    <location>
        <begin position="58"/>
        <end position="197"/>
    </location>
</feature>
<evidence type="ECO:0000313" key="3">
    <source>
        <dbReference type="EMBL" id="MEW9501149.1"/>
    </source>
</evidence>
<dbReference type="PANTHER" id="PTHR42852:SF17">
    <property type="entry name" value="THIOREDOXIN-LIKE PROTEIN HI_1115"/>
    <property type="match status" value="1"/>
</dbReference>
<dbReference type="PROSITE" id="PS51352">
    <property type="entry name" value="THIOREDOXIN_2"/>
    <property type="match status" value="1"/>
</dbReference>
<dbReference type="InterPro" id="IPR000866">
    <property type="entry name" value="AhpC/TSA"/>
</dbReference>
<proteinExistence type="predicted"/>
<dbReference type="CDD" id="cd02966">
    <property type="entry name" value="TlpA_like_family"/>
    <property type="match status" value="1"/>
</dbReference>
<dbReference type="Gene3D" id="3.40.30.10">
    <property type="entry name" value="Glutaredoxin"/>
    <property type="match status" value="1"/>
</dbReference>
<evidence type="ECO:0000256" key="1">
    <source>
        <dbReference type="ARBA" id="ARBA00023157"/>
    </source>
</evidence>
<dbReference type="InterPro" id="IPR036249">
    <property type="entry name" value="Thioredoxin-like_sf"/>
</dbReference>
<dbReference type="SUPFAM" id="SSF52833">
    <property type="entry name" value="Thioredoxin-like"/>
    <property type="match status" value="1"/>
</dbReference>
<dbReference type="EMBL" id="JBFMIA010000002">
    <property type="protein sequence ID" value="MEW9501149.1"/>
    <property type="molecule type" value="Genomic_DNA"/>
</dbReference>
<dbReference type="Proteomes" id="UP001556040">
    <property type="component" value="Unassembled WGS sequence"/>
</dbReference>
<evidence type="ECO:0000259" key="2">
    <source>
        <dbReference type="PROSITE" id="PS51352"/>
    </source>
</evidence>
<sequence length="197" mass="21996">MIKRILALILVVGLIITLIVNVVNDKQERQEELARQQEYAVMPSDNSSAQVVTSGGALKEGQAAPDFQTTTLDGSIVSLSDYRGKKIILNLWATWCGPCIEEMPHIQEYYEEEADKDNVEVLAVNLTNMDNGIDRVESFVEDYGLTFPILMDESGQLGDQFQAIAIPTTYILDEDGLITKKLMGPMDREMISSMMKE</sequence>
<keyword evidence="1" id="KW-1015">Disulfide bond</keyword>
<protein>
    <submittedName>
        <fullName evidence="3">TlpA disulfide reductase family protein</fullName>
    </submittedName>
</protein>
<comment type="caution">
    <text evidence="3">The sequence shown here is derived from an EMBL/GenBank/DDBJ whole genome shotgun (WGS) entry which is preliminary data.</text>
</comment>
<accession>A0ABV3Q1C9</accession>